<dbReference type="InterPro" id="IPR021786">
    <property type="entry name" value="Cdc5p/Cef1_C"/>
</dbReference>
<dbReference type="InterPro" id="IPR009057">
    <property type="entry name" value="Homeodomain-like_sf"/>
</dbReference>
<dbReference type="InterPro" id="IPR017930">
    <property type="entry name" value="Myb_dom"/>
</dbReference>
<evidence type="ECO:0000256" key="6">
    <source>
        <dbReference type="ARBA" id="ARBA00023187"/>
    </source>
</evidence>
<name>A0A8H5G4K1_9AGAR</name>
<dbReference type="InterPro" id="IPR047242">
    <property type="entry name" value="CDC5L/Cef1"/>
</dbReference>
<dbReference type="CDD" id="cd00167">
    <property type="entry name" value="SANT"/>
    <property type="match status" value="1"/>
</dbReference>
<dbReference type="OrthoDB" id="1410009at2759"/>
<evidence type="ECO:0000256" key="10">
    <source>
        <dbReference type="SAM" id="Coils"/>
    </source>
</evidence>
<evidence type="ECO:0000313" key="15">
    <source>
        <dbReference type="Proteomes" id="UP000559027"/>
    </source>
</evidence>
<evidence type="ECO:0000256" key="1">
    <source>
        <dbReference type="ARBA" id="ARBA00010506"/>
    </source>
</evidence>
<dbReference type="Pfam" id="PF11831">
    <property type="entry name" value="Myb_Cef"/>
    <property type="match status" value="1"/>
</dbReference>
<evidence type="ECO:0000259" key="13">
    <source>
        <dbReference type="PROSITE" id="PS51294"/>
    </source>
</evidence>
<feature type="region of interest" description="Disordered" evidence="11">
    <location>
        <begin position="495"/>
        <end position="516"/>
    </location>
</feature>
<dbReference type="InterPro" id="IPR001005">
    <property type="entry name" value="SANT/Myb"/>
</dbReference>
<keyword evidence="5" id="KW-0238">DNA-binding</keyword>
<dbReference type="GO" id="GO:0000398">
    <property type="term" value="P:mRNA splicing, via spliceosome"/>
    <property type="evidence" value="ECO:0007669"/>
    <property type="project" value="InterPro"/>
</dbReference>
<proteinExistence type="inferred from homology"/>
<feature type="compositionally biased region" description="Basic and acidic residues" evidence="11">
    <location>
        <begin position="128"/>
        <end position="151"/>
    </location>
</feature>
<dbReference type="SUPFAM" id="SSF46689">
    <property type="entry name" value="Homeodomain-like"/>
    <property type="match status" value="1"/>
</dbReference>
<feature type="coiled-coil region" evidence="10">
    <location>
        <begin position="695"/>
        <end position="821"/>
    </location>
</feature>
<feature type="compositionally biased region" description="Acidic residues" evidence="11">
    <location>
        <begin position="495"/>
        <end position="513"/>
    </location>
</feature>
<gene>
    <name evidence="14" type="ORF">D9756_001798</name>
</gene>
<feature type="domain" description="HTH myb-type" evidence="13">
    <location>
        <begin position="59"/>
        <end position="108"/>
    </location>
</feature>
<dbReference type="PROSITE" id="PS50090">
    <property type="entry name" value="MYB_LIKE"/>
    <property type="match status" value="2"/>
</dbReference>
<keyword evidence="7" id="KW-0539">Nucleus</keyword>
<evidence type="ECO:0000256" key="11">
    <source>
        <dbReference type="SAM" id="MobiDB-lite"/>
    </source>
</evidence>
<evidence type="ECO:0000259" key="12">
    <source>
        <dbReference type="PROSITE" id="PS50090"/>
    </source>
</evidence>
<dbReference type="Gene3D" id="1.10.10.60">
    <property type="entry name" value="Homeodomain-like"/>
    <property type="match status" value="2"/>
</dbReference>
<evidence type="ECO:0000313" key="14">
    <source>
        <dbReference type="EMBL" id="KAF5358157.1"/>
    </source>
</evidence>
<dbReference type="Pfam" id="PF13921">
    <property type="entry name" value="Myb_DNA-bind_6"/>
    <property type="match status" value="1"/>
</dbReference>
<dbReference type="InterPro" id="IPR047240">
    <property type="entry name" value="SANT_CDC5L_II"/>
</dbReference>
<sequence length="826" mass="92191">MVRIIIKGGVWKNTEDEVLKAAIAKYGKNQWARISSLLVRKTPKQCKARWYEWLDPSIKKTEWSKTEDEKLLHLAKLMPTQWRTIAPLVGRTATQCLERYQKLLDEAEAKENEELGLAGPGDTGPGAEDVRKLRPGEIDPDPETKPARPDPIDMDEDEKEMLSEARARLANTQGKKAKRKARERQLEEARRLAVLQKKRELKAAGIIMRHKVKRKGMDYNADIPFEKKPAPGFYDTSDEQARITAPPVGHTLRRLENKRKPEEEEAERKKRQRKNDKGDSGPHQTKFVAARDAQIQKLKEAESIGRRQKLVLPSAQVGERELEEIVKIGQAGENAKALVGGGSDASGRLLSDYEGLETAKMSRTPRTAPQQDTVLLEARNLRNMTAAQTPLLGEENTPLHVPTNGGTGFEGATPRHQVAFTPNPLADVTATPRDAATPLRTPLRDNLSINADGYPSVASTPREQKLRVNSTKRTLQLGFANLPKPENNFELVVPEDEEAEEEQSAPLSEEDAAERDARFKRIREEEERKALARRSQVVQQNLPRPANVDVAVLMERLSVIDEPEEDASSQAARQLINEELAQLVHHDAIAYPLPGTTNPGSTVSAYEMPGDDDVDTAKQIIHLELAAAVGFQNTTPEQLREGLLAIAKANASEELDSVAWDSLRQTLAFDADSRTWVETGALALEQRIAGYTSLLTEKREQMTKEANKAAKAEKKLVVTLAGYQARSQALSKRIMDAFEEMEKTQTEHDSFARLCAMESVGGPRRVEALGEEVEVLERREKLLQQRYGELESEKREAEARIALLEEKVMAEAEALNEAQLAAMEES</sequence>
<feature type="domain" description="Myb-like" evidence="12">
    <location>
        <begin position="55"/>
        <end position="104"/>
    </location>
</feature>
<dbReference type="PANTHER" id="PTHR45885">
    <property type="entry name" value="CELL DIVISION CYCLE 5-LIKE PROTEIN"/>
    <property type="match status" value="1"/>
</dbReference>
<feature type="compositionally biased region" description="Basic and acidic residues" evidence="11">
    <location>
        <begin position="253"/>
        <end position="268"/>
    </location>
</feature>
<evidence type="ECO:0000256" key="5">
    <source>
        <dbReference type="ARBA" id="ARBA00023125"/>
    </source>
</evidence>
<feature type="domain" description="Myb-like" evidence="12">
    <location>
        <begin position="3"/>
        <end position="54"/>
    </location>
</feature>
<comment type="caution">
    <text evidence="14">The sequence shown here is derived from an EMBL/GenBank/DDBJ whole genome shotgun (WGS) entry which is preliminary data.</text>
</comment>
<keyword evidence="4" id="KW-0677">Repeat</keyword>
<dbReference type="AlphaFoldDB" id="A0A8H5G4K1"/>
<keyword evidence="10" id="KW-0175">Coiled coil</keyword>
<comment type="similarity">
    <text evidence="1">Belongs to the CEF1 family.</text>
</comment>
<accession>A0A8H5G4K1</accession>
<evidence type="ECO:0000256" key="7">
    <source>
        <dbReference type="ARBA" id="ARBA00023242"/>
    </source>
</evidence>
<dbReference type="GO" id="GO:0000974">
    <property type="term" value="C:Prp19 complex"/>
    <property type="evidence" value="ECO:0007669"/>
    <property type="project" value="InterPro"/>
</dbReference>
<reference evidence="14 15" key="1">
    <citation type="journal article" date="2020" name="ISME J.">
        <title>Uncovering the hidden diversity of litter-decomposition mechanisms in mushroom-forming fungi.</title>
        <authorList>
            <person name="Floudas D."/>
            <person name="Bentzer J."/>
            <person name="Ahren D."/>
            <person name="Johansson T."/>
            <person name="Persson P."/>
            <person name="Tunlid A."/>
        </authorList>
    </citation>
    <scope>NUCLEOTIDE SEQUENCE [LARGE SCALE GENOMIC DNA]</scope>
    <source>
        <strain evidence="14 15">CBS 146.42</strain>
    </source>
</reference>
<dbReference type="PANTHER" id="PTHR45885:SF1">
    <property type="entry name" value="CELL DIVISION CYCLE 5-LIKE PROTEIN"/>
    <property type="match status" value="1"/>
</dbReference>
<dbReference type="GO" id="GO:0005681">
    <property type="term" value="C:spliceosomal complex"/>
    <property type="evidence" value="ECO:0007669"/>
    <property type="project" value="UniProtKB-KW"/>
</dbReference>
<keyword evidence="3" id="KW-0747">Spliceosome</keyword>
<protein>
    <recommendedName>
        <fullName evidence="8">Pre-mRNA-splicing factor CEF1</fullName>
    </recommendedName>
    <alternativeName>
        <fullName evidence="9">Pre-mRNA-splicing factor cef1</fullName>
    </alternativeName>
</protein>
<dbReference type="EMBL" id="JAACJO010000005">
    <property type="protein sequence ID" value="KAF5358157.1"/>
    <property type="molecule type" value="Genomic_DNA"/>
</dbReference>
<feature type="domain" description="HTH myb-type" evidence="13">
    <location>
        <begin position="3"/>
        <end position="58"/>
    </location>
</feature>
<dbReference type="PROSITE" id="PS51294">
    <property type="entry name" value="HTH_MYB"/>
    <property type="match status" value="2"/>
</dbReference>
<evidence type="ECO:0000256" key="2">
    <source>
        <dbReference type="ARBA" id="ARBA00022664"/>
    </source>
</evidence>
<dbReference type="Proteomes" id="UP000559027">
    <property type="component" value="Unassembled WGS sequence"/>
</dbReference>
<dbReference type="FunFam" id="1.10.10.60:FF:000021">
    <property type="entry name" value="CDC5 cell division cycle 5-like"/>
    <property type="match status" value="1"/>
</dbReference>
<keyword evidence="15" id="KW-1185">Reference proteome</keyword>
<dbReference type="SMART" id="SM00717">
    <property type="entry name" value="SANT"/>
    <property type="match status" value="2"/>
</dbReference>
<evidence type="ECO:0000256" key="9">
    <source>
        <dbReference type="ARBA" id="ARBA00069095"/>
    </source>
</evidence>
<evidence type="ECO:0000256" key="4">
    <source>
        <dbReference type="ARBA" id="ARBA00022737"/>
    </source>
</evidence>
<evidence type="ECO:0000256" key="8">
    <source>
        <dbReference type="ARBA" id="ARBA00034837"/>
    </source>
</evidence>
<dbReference type="GO" id="GO:0003677">
    <property type="term" value="F:DNA binding"/>
    <property type="evidence" value="ECO:0007669"/>
    <property type="project" value="UniProtKB-KW"/>
</dbReference>
<evidence type="ECO:0000256" key="3">
    <source>
        <dbReference type="ARBA" id="ARBA00022728"/>
    </source>
</evidence>
<keyword evidence="2" id="KW-0507">mRNA processing</keyword>
<organism evidence="14 15">
    <name type="scientific">Leucocoprinus leucothites</name>
    <dbReference type="NCBI Taxonomy" id="201217"/>
    <lineage>
        <taxon>Eukaryota</taxon>
        <taxon>Fungi</taxon>
        <taxon>Dikarya</taxon>
        <taxon>Basidiomycota</taxon>
        <taxon>Agaricomycotina</taxon>
        <taxon>Agaricomycetes</taxon>
        <taxon>Agaricomycetidae</taxon>
        <taxon>Agaricales</taxon>
        <taxon>Agaricineae</taxon>
        <taxon>Agaricaceae</taxon>
        <taxon>Leucocoprinus</taxon>
    </lineage>
</organism>
<dbReference type="CDD" id="cd11659">
    <property type="entry name" value="SANT_CDC5_II"/>
    <property type="match status" value="1"/>
</dbReference>
<keyword evidence="6" id="KW-0508">mRNA splicing</keyword>
<feature type="region of interest" description="Disordered" evidence="11">
    <location>
        <begin position="230"/>
        <end position="286"/>
    </location>
</feature>
<feature type="region of interest" description="Disordered" evidence="11">
    <location>
        <begin position="112"/>
        <end position="161"/>
    </location>
</feature>